<comment type="caution">
    <text evidence="9">The sequence shown here is derived from an EMBL/GenBank/DDBJ whole genome shotgun (WGS) entry which is preliminary data.</text>
</comment>
<dbReference type="PANTHER" id="PTHR43652">
    <property type="entry name" value="BASIC AMINO ACID ANTIPORTER YFCC-RELATED"/>
    <property type="match status" value="1"/>
</dbReference>
<keyword evidence="3 7" id="KW-0812">Transmembrane</keyword>
<keyword evidence="4" id="KW-0677">Repeat</keyword>
<dbReference type="GO" id="GO:0008324">
    <property type="term" value="F:monoatomic cation transmembrane transporter activity"/>
    <property type="evidence" value="ECO:0007669"/>
    <property type="project" value="InterPro"/>
</dbReference>
<keyword evidence="6 7" id="KW-0472">Membrane</keyword>
<proteinExistence type="predicted"/>
<sequence length="600" mass="66629">MTFEAWIVLTVLVFLIVAFLMEAMRPGLILLSAAVIFMATGIITDRELIAGFSNDGLITIALLFLVNEGIKQAGLMTRFAQAYLPHKRNPMTFMLPRVMVPVAFFSAFLNNLPIVVNFSPILIRWADAMKLSYKKFLLPLSYAAILGGMCTLIGTSSNLVVHGLMLETGNGGFHLFELGKIGLFISFFGFIYMAVFGNWLLPGEKIRFAKDLPEVKDYYYNLQLPENSRLIGQEVAGNRIDGLEGIEVHSIERNGKILKPEKNHTKLHRNDDILVTGNSGRLNYILANKDVKLKGMEYLSGEKPEDLKQYEVVLSPRFSGLGQTVTEFNFFNHFNAVVLSIHRNGERITDNLSNLKLKVGDNVVLLAKEKFYDTWRTSQMFYMVNFMQDLHHDKGSRVKWIALIILLAMVAAIVINEIVSYGFGMSLNIFIYVSLAAVLLIWLKILPQQNYTKAVSWDMIISIASAFAIGKGIQNSGVAGLLASDAISIVRSIGPVGVLAIIWLITSVLTEIITNNAAVALVFPIAVVAAQLLNVDPKPFFVAIAVAGASSFMTARGYRANLIIKAAGKYSARDFLRIGAPMQLIAFILSIFLIPYFWEF</sequence>
<feature type="transmembrane region" description="Helical" evidence="7">
    <location>
        <begin position="486"/>
        <end position="505"/>
    </location>
</feature>
<keyword evidence="2" id="KW-0813">Transport</keyword>
<dbReference type="GO" id="GO:0006813">
    <property type="term" value="P:potassium ion transport"/>
    <property type="evidence" value="ECO:0007669"/>
    <property type="project" value="InterPro"/>
</dbReference>
<dbReference type="InterPro" id="IPR006037">
    <property type="entry name" value="RCK_C"/>
</dbReference>
<feature type="transmembrane region" description="Helical" evidence="7">
    <location>
        <begin position="5"/>
        <end position="21"/>
    </location>
</feature>
<evidence type="ECO:0000256" key="4">
    <source>
        <dbReference type="ARBA" id="ARBA00022737"/>
    </source>
</evidence>
<evidence type="ECO:0000259" key="8">
    <source>
        <dbReference type="PROSITE" id="PS51202"/>
    </source>
</evidence>
<dbReference type="RefSeq" id="WP_119351795.1">
    <property type="nucleotide sequence ID" value="NZ_QWET01000023.1"/>
</dbReference>
<protein>
    <recommendedName>
        <fullName evidence="8">RCK C-terminal domain-containing protein</fullName>
    </recommendedName>
</protein>
<evidence type="ECO:0000313" key="9">
    <source>
        <dbReference type="EMBL" id="RIH63254.1"/>
    </source>
</evidence>
<dbReference type="Gene3D" id="3.30.70.1450">
    <property type="entry name" value="Regulator of K+ conductance, C-terminal domain"/>
    <property type="match status" value="2"/>
</dbReference>
<accession>A0A399CTL5</accession>
<feature type="transmembrane region" description="Helical" evidence="7">
    <location>
        <begin position="94"/>
        <end position="116"/>
    </location>
</feature>
<dbReference type="EMBL" id="QWET01000023">
    <property type="protein sequence ID" value="RIH63254.1"/>
    <property type="molecule type" value="Genomic_DNA"/>
</dbReference>
<name>A0A399CTL5_9BACT</name>
<dbReference type="PROSITE" id="PS51202">
    <property type="entry name" value="RCK_C"/>
    <property type="match status" value="1"/>
</dbReference>
<dbReference type="InterPro" id="IPR036721">
    <property type="entry name" value="RCK_C_sf"/>
</dbReference>
<feature type="transmembrane region" description="Helical" evidence="7">
    <location>
        <begin position="455"/>
        <end position="474"/>
    </location>
</feature>
<feature type="domain" description="RCK C-terminal" evidence="8">
    <location>
        <begin position="207"/>
        <end position="291"/>
    </location>
</feature>
<keyword evidence="10" id="KW-1185">Reference proteome</keyword>
<reference evidence="9 10" key="1">
    <citation type="journal article" date="2015" name="Int. J. Syst. Evol. Microbiol.">
        <title>Mariniphaga sediminis sp. nov., isolated from coastal sediment.</title>
        <authorList>
            <person name="Wang F.Q."/>
            <person name="Shen Q.Y."/>
            <person name="Chen G.J."/>
            <person name="Du Z.J."/>
        </authorList>
    </citation>
    <scope>NUCLEOTIDE SEQUENCE [LARGE SCALE GENOMIC DNA]</scope>
    <source>
        <strain evidence="9 10">SY21</strain>
    </source>
</reference>
<dbReference type="InterPro" id="IPR051679">
    <property type="entry name" value="DASS-Related_Transporters"/>
</dbReference>
<feature type="transmembrane region" description="Helical" evidence="7">
    <location>
        <begin position="425"/>
        <end position="443"/>
    </location>
</feature>
<dbReference type="GO" id="GO:0005886">
    <property type="term" value="C:plasma membrane"/>
    <property type="evidence" value="ECO:0007669"/>
    <property type="project" value="TreeGrafter"/>
</dbReference>
<evidence type="ECO:0000256" key="2">
    <source>
        <dbReference type="ARBA" id="ARBA00022448"/>
    </source>
</evidence>
<evidence type="ECO:0000256" key="6">
    <source>
        <dbReference type="ARBA" id="ARBA00023136"/>
    </source>
</evidence>
<evidence type="ECO:0000256" key="5">
    <source>
        <dbReference type="ARBA" id="ARBA00022989"/>
    </source>
</evidence>
<feature type="transmembrane region" description="Helical" evidence="7">
    <location>
        <begin position="539"/>
        <end position="558"/>
    </location>
</feature>
<dbReference type="Pfam" id="PF03600">
    <property type="entry name" value="CitMHS"/>
    <property type="match status" value="1"/>
</dbReference>
<dbReference type="OrthoDB" id="9765532at2"/>
<comment type="subcellular location">
    <subcellularLocation>
        <location evidence="1">Membrane</location>
        <topology evidence="1">Multi-pass membrane protein</topology>
    </subcellularLocation>
</comment>
<feature type="transmembrane region" description="Helical" evidence="7">
    <location>
        <begin position="27"/>
        <end position="44"/>
    </location>
</feature>
<feature type="transmembrane region" description="Helical" evidence="7">
    <location>
        <begin position="181"/>
        <end position="201"/>
    </location>
</feature>
<dbReference type="SUPFAM" id="SSF116726">
    <property type="entry name" value="TrkA C-terminal domain-like"/>
    <property type="match status" value="2"/>
</dbReference>
<dbReference type="InterPro" id="IPR004680">
    <property type="entry name" value="Cit_transptr-like_dom"/>
</dbReference>
<feature type="transmembrane region" description="Helical" evidence="7">
    <location>
        <begin position="512"/>
        <end position="533"/>
    </location>
</feature>
<feature type="transmembrane region" description="Helical" evidence="7">
    <location>
        <begin position="578"/>
        <end position="598"/>
    </location>
</feature>
<evidence type="ECO:0000313" key="10">
    <source>
        <dbReference type="Proteomes" id="UP000266441"/>
    </source>
</evidence>
<gene>
    <name evidence="9" type="ORF">D1164_20595</name>
</gene>
<dbReference type="Proteomes" id="UP000266441">
    <property type="component" value="Unassembled WGS sequence"/>
</dbReference>
<feature type="transmembrane region" description="Helical" evidence="7">
    <location>
        <begin position="136"/>
        <end position="161"/>
    </location>
</feature>
<dbReference type="AlphaFoldDB" id="A0A399CTL5"/>
<keyword evidence="5 7" id="KW-1133">Transmembrane helix</keyword>
<evidence type="ECO:0000256" key="3">
    <source>
        <dbReference type="ARBA" id="ARBA00022692"/>
    </source>
</evidence>
<dbReference type="PANTHER" id="PTHR43652:SF2">
    <property type="entry name" value="BASIC AMINO ACID ANTIPORTER YFCC-RELATED"/>
    <property type="match status" value="1"/>
</dbReference>
<feature type="transmembrane region" description="Helical" evidence="7">
    <location>
        <begin position="400"/>
        <end position="419"/>
    </location>
</feature>
<evidence type="ECO:0000256" key="1">
    <source>
        <dbReference type="ARBA" id="ARBA00004141"/>
    </source>
</evidence>
<evidence type="ECO:0000256" key="7">
    <source>
        <dbReference type="SAM" id="Phobius"/>
    </source>
</evidence>
<organism evidence="9 10">
    <name type="scientific">Mariniphaga sediminis</name>
    <dbReference type="NCBI Taxonomy" id="1628158"/>
    <lineage>
        <taxon>Bacteria</taxon>
        <taxon>Pseudomonadati</taxon>
        <taxon>Bacteroidota</taxon>
        <taxon>Bacteroidia</taxon>
        <taxon>Marinilabiliales</taxon>
        <taxon>Prolixibacteraceae</taxon>
        <taxon>Mariniphaga</taxon>
    </lineage>
</organism>
<dbReference type="Pfam" id="PF02080">
    <property type="entry name" value="TrkA_C"/>
    <property type="match status" value="1"/>
</dbReference>